<name>X1HK41_9ZZZZ</name>
<accession>X1HK41</accession>
<comment type="caution">
    <text evidence="1">The sequence shown here is derived from an EMBL/GenBank/DDBJ whole genome shotgun (WGS) entry which is preliminary data.</text>
</comment>
<sequence length="79" mass="9225">MKKTTRQLVLNKGAEKFIFRYENGREDKLLDALIEQAKDKRTDFDWFDAAVLSFKLTQSLIGQADELLRENTDAQIHTH</sequence>
<organism evidence="1">
    <name type="scientific">marine sediment metagenome</name>
    <dbReference type="NCBI Taxonomy" id="412755"/>
    <lineage>
        <taxon>unclassified sequences</taxon>
        <taxon>metagenomes</taxon>
        <taxon>ecological metagenomes</taxon>
    </lineage>
</organism>
<dbReference type="AlphaFoldDB" id="X1HK41"/>
<reference evidence="1" key="1">
    <citation type="journal article" date="2014" name="Front. Microbiol.">
        <title>High frequency of phylogenetically diverse reductive dehalogenase-homologous genes in deep subseafloor sedimentary metagenomes.</title>
        <authorList>
            <person name="Kawai M."/>
            <person name="Futagami T."/>
            <person name="Toyoda A."/>
            <person name="Takaki Y."/>
            <person name="Nishi S."/>
            <person name="Hori S."/>
            <person name="Arai W."/>
            <person name="Tsubouchi T."/>
            <person name="Morono Y."/>
            <person name="Uchiyama I."/>
            <person name="Ito T."/>
            <person name="Fujiyama A."/>
            <person name="Inagaki F."/>
            <person name="Takami H."/>
        </authorList>
    </citation>
    <scope>NUCLEOTIDE SEQUENCE</scope>
    <source>
        <strain evidence="1">Expedition CK06-06</strain>
    </source>
</reference>
<evidence type="ECO:0000313" key="1">
    <source>
        <dbReference type="EMBL" id="GAH69857.1"/>
    </source>
</evidence>
<gene>
    <name evidence="1" type="ORF">S03H2_43374</name>
</gene>
<proteinExistence type="predicted"/>
<protein>
    <submittedName>
        <fullName evidence="1">Uncharacterized protein</fullName>
    </submittedName>
</protein>
<dbReference type="EMBL" id="BARU01027053">
    <property type="protein sequence ID" value="GAH69857.1"/>
    <property type="molecule type" value="Genomic_DNA"/>
</dbReference>